<comment type="catalytic activity">
    <reaction evidence="3">
        <text>a ribonucleoside 5'-triphosphate + H2O = a ribonucleoside 5'-phosphate + diphosphate + H(+)</text>
        <dbReference type="Rhea" id="RHEA:23996"/>
        <dbReference type="ChEBI" id="CHEBI:15377"/>
        <dbReference type="ChEBI" id="CHEBI:15378"/>
        <dbReference type="ChEBI" id="CHEBI:33019"/>
        <dbReference type="ChEBI" id="CHEBI:58043"/>
        <dbReference type="ChEBI" id="CHEBI:61557"/>
        <dbReference type="EC" id="3.6.1.9"/>
    </reaction>
</comment>
<dbReference type="CDD" id="cd00555">
    <property type="entry name" value="Maf"/>
    <property type="match status" value="1"/>
</dbReference>
<comment type="caution">
    <text evidence="3">Lacks conserved residue(s) required for the propagation of feature annotation.</text>
</comment>
<dbReference type="Gene3D" id="3.90.950.10">
    <property type="match status" value="1"/>
</dbReference>
<dbReference type="GO" id="GO:0047429">
    <property type="term" value="F:nucleoside triphosphate diphosphatase activity"/>
    <property type="evidence" value="ECO:0007669"/>
    <property type="project" value="UniProtKB-EC"/>
</dbReference>
<comment type="subcellular location">
    <subcellularLocation>
        <location evidence="3">Cytoplasm</location>
    </subcellularLocation>
</comment>
<evidence type="ECO:0000313" key="4">
    <source>
        <dbReference type="EMBL" id="OCL36522.1"/>
    </source>
</evidence>
<gene>
    <name evidence="4" type="ORF">BCR15_01240</name>
</gene>
<comment type="caution">
    <text evidence="4">The sequence shown here is derived from an EMBL/GenBank/DDBJ whole genome shotgun (WGS) entry which is preliminary data.</text>
</comment>
<dbReference type="InterPro" id="IPR003697">
    <property type="entry name" value="Maf-like"/>
</dbReference>
<evidence type="ECO:0000256" key="3">
    <source>
        <dbReference type="HAMAP-Rule" id="MF_00528"/>
    </source>
</evidence>
<feature type="active site" description="Proton acceptor" evidence="3">
    <location>
        <position position="71"/>
    </location>
</feature>
<dbReference type="EC" id="3.6.1.9" evidence="3"/>
<comment type="similarity">
    <text evidence="3">Belongs to the Maf family.</text>
</comment>
<evidence type="ECO:0000256" key="2">
    <source>
        <dbReference type="ARBA" id="ARBA00022801"/>
    </source>
</evidence>
<dbReference type="GO" id="GO:0005737">
    <property type="term" value="C:cytoplasm"/>
    <property type="evidence" value="ECO:0007669"/>
    <property type="project" value="UniProtKB-SubCell"/>
</dbReference>
<dbReference type="SUPFAM" id="SSF52972">
    <property type="entry name" value="ITPase-like"/>
    <property type="match status" value="1"/>
</dbReference>
<dbReference type="Proteomes" id="UP000093501">
    <property type="component" value="Unassembled WGS sequence"/>
</dbReference>
<dbReference type="PIRSF" id="PIRSF006305">
    <property type="entry name" value="Maf"/>
    <property type="match status" value="1"/>
</dbReference>
<dbReference type="RefSeq" id="WP_068750844.1">
    <property type="nucleotide sequence ID" value="NZ_LR214441.1"/>
</dbReference>
<dbReference type="PANTHER" id="PTHR43213:SF5">
    <property type="entry name" value="BIFUNCTIONAL DTTP_UTP PYROPHOSPHATASE_METHYLTRANSFERASE PROTEIN-RELATED"/>
    <property type="match status" value="1"/>
</dbReference>
<evidence type="ECO:0000313" key="5">
    <source>
        <dbReference type="Proteomes" id="UP000093501"/>
    </source>
</evidence>
<protein>
    <recommendedName>
        <fullName evidence="3">Nucleoside triphosphate pyrophosphatase</fullName>
        <ecNumber evidence="3">3.6.1.9</ecNumber>
    </recommendedName>
    <alternativeName>
        <fullName evidence="3">Nucleotide pyrophosphatase</fullName>
        <shortName evidence="3">Nucleotide PPase</shortName>
    </alternativeName>
</protein>
<comment type="function">
    <text evidence="3">Nucleoside triphosphate pyrophosphatase. May have a dual role in cell division arrest and in preventing the incorporation of modified nucleotides into cellular nucleic acids.</text>
</comment>
<dbReference type="EMBL" id="MBQD01000011">
    <property type="protein sequence ID" value="OCL36522.1"/>
    <property type="molecule type" value="Genomic_DNA"/>
</dbReference>
<dbReference type="InterPro" id="IPR029001">
    <property type="entry name" value="ITPase-like_fam"/>
</dbReference>
<dbReference type="Pfam" id="PF02545">
    <property type="entry name" value="Maf"/>
    <property type="match status" value="1"/>
</dbReference>
<dbReference type="AlphaFoldDB" id="A0A1C0AQE4"/>
<comment type="catalytic activity">
    <reaction evidence="3">
        <text>a 2'-deoxyribonucleoside 5'-triphosphate + H2O = a 2'-deoxyribonucleoside 5'-phosphate + diphosphate + H(+)</text>
        <dbReference type="Rhea" id="RHEA:44644"/>
        <dbReference type="ChEBI" id="CHEBI:15377"/>
        <dbReference type="ChEBI" id="CHEBI:15378"/>
        <dbReference type="ChEBI" id="CHEBI:33019"/>
        <dbReference type="ChEBI" id="CHEBI:61560"/>
        <dbReference type="ChEBI" id="CHEBI:65317"/>
        <dbReference type="EC" id="3.6.1.9"/>
    </reaction>
</comment>
<comment type="cofactor">
    <cofactor evidence="1 3">
        <name>a divalent metal cation</name>
        <dbReference type="ChEBI" id="CHEBI:60240"/>
    </cofactor>
</comment>
<accession>A0A1C0AQE4</accession>
<organism evidence="4 5">
    <name type="scientific">Tessaracoccus lapidicaptus</name>
    <dbReference type="NCBI Taxonomy" id="1427523"/>
    <lineage>
        <taxon>Bacteria</taxon>
        <taxon>Bacillati</taxon>
        <taxon>Actinomycetota</taxon>
        <taxon>Actinomycetes</taxon>
        <taxon>Propionibacteriales</taxon>
        <taxon>Propionibacteriaceae</taxon>
        <taxon>Tessaracoccus</taxon>
    </lineage>
</organism>
<keyword evidence="5" id="KW-1185">Reference proteome</keyword>
<reference evidence="5" key="1">
    <citation type="submission" date="2016-07" db="EMBL/GenBank/DDBJ databases">
        <authorList>
            <person name="Florea S."/>
            <person name="Webb J.S."/>
            <person name="Jaromczyk J."/>
            <person name="Schardl C.L."/>
        </authorList>
    </citation>
    <scope>NUCLEOTIDE SEQUENCE [LARGE SCALE GENOMIC DNA]</scope>
    <source>
        <strain evidence="5">IPBSL-7</strain>
    </source>
</reference>
<dbReference type="PANTHER" id="PTHR43213">
    <property type="entry name" value="BIFUNCTIONAL DTTP/UTP PYROPHOSPHATASE/METHYLTRANSFERASE PROTEIN-RELATED"/>
    <property type="match status" value="1"/>
</dbReference>
<name>A0A1C0AQE4_9ACTN</name>
<keyword evidence="2 3" id="KW-0378">Hydrolase</keyword>
<keyword evidence="3" id="KW-0546">Nucleotide metabolism</keyword>
<dbReference type="NCBIfam" id="TIGR00172">
    <property type="entry name" value="maf"/>
    <property type="match status" value="1"/>
</dbReference>
<sequence length="199" mass="21456">MTMRFILASKSPARLAVLRRAGLDPEVLVSGFDERSVADPVPPRLAGRLAEAKGSAVLPQTEGDLLLLACDSVLEFEGRAHGKPGSEQAAAERWRRMRGREGLLHTGHFVVVRRGAQVFRSTRVGSTVVRFADLSDDEIAAYAATGEPQKVAGGFTIDGRGGAYVTSVEGDPYNVVGVSLPLFRQMVIDAGVPWQSLWR</sequence>
<evidence type="ECO:0000256" key="1">
    <source>
        <dbReference type="ARBA" id="ARBA00001968"/>
    </source>
</evidence>
<dbReference type="GO" id="GO:0009117">
    <property type="term" value="P:nucleotide metabolic process"/>
    <property type="evidence" value="ECO:0007669"/>
    <property type="project" value="UniProtKB-KW"/>
</dbReference>
<dbReference type="HAMAP" id="MF_00528">
    <property type="entry name" value="Maf"/>
    <property type="match status" value="1"/>
</dbReference>
<keyword evidence="3" id="KW-0963">Cytoplasm</keyword>
<proteinExistence type="inferred from homology"/>